<evidence type="ECO:0000313" key="2">
    <source>
        <dbReference type="Proteomes" id="UP001165186"/>
    </source>
</evidence>
<gene>
    <name evidence="1" type="primary">g8483</name>
    <name evidence="1" type="ORF">NpPPO83_00008483</name>
</gene>
<evidence type="ECO:0000313" key="1">
    <source>
        <dbReference type="EMBL" id="GME35348.1"/>
    </source>
</evidence>
<dbReference type="EMBL" id="BSXG01000267">
    <property type="protein sequence ID" value="GME35348.1"/>
    <property type="molecule type" value="Genomic_DNA"/>
</dbReference>
<accession>A0ACB5SD11</accession>
<proteinExistence type="predicted"/>
<keyword evidence="2" id="KW-1185">Reference proteome</keyword>
<sequence length="378" mass="38342">MQLTSFVAVLAGASTVCAHGVILAAEGDKGTSQGFLVNKNVARNCTNISPCQQDSTIIRDAEIKQNIVNGCGRTELDGNIDIGEQTETELSANRMTQVSAGSTVAVTIHQVNADGAGPYECDLDATSNAGTDFQKLQVSNNVPGTNGLSDAKFENFTINVQMPNDLNCTGASTGNICTVRCRNNALAGPFGGCFAVQQTDNAGRVQDQAAGDITTAQTLDGISKQIQVNQQDFETAIAANQAAGAAGGGAGAAAAEALINGTENAGAAASAAAAADAATATTAANNNGNNNANANTGNNNANSDTGNTNANGNGNGNGNGRNRNNGNNNNNNNNNNANANANNNANTNANGFFGRGGNNNNKAKRHVLHKRLALPFLS</sequence>
<reference evidence="1" key="1">
    <citation type="submission" date="2024-09" db="EMBL/GenBank/DDBJ databases">
        <title>Draft Genome Sequences of Neofusicoccum parvum.</title>
        <authorList>
            <person name="Ashida A."/>
            <person name="Camagna M."/>
            <person name="Tanaka A."/>
            <person name="Takemoto D."/>
        </authorList>
    </citation>
    <scope>NUCLEOTIDE SEQUENCE</scope>
    <source>
        <strain evidence="1">PPO83</strain>
    </source>
</reference>
<organism evidence="1 2">
    <name type="scientific">Neofusicoccum parvum</name>
    <dbReference type="NCBI Taxonomy" id="310453"/>
    <lineage>
        <taxon>Eukaryota</taxon>
        <taxon>Fungi</taxon>
        <taxon>Dikarya</taxon>
        <taxon>Ascomycota</taxon>
        <taxon>Pezizomycotina</taxon>
        <taxon>Dothideomycetes</taxon>
        <taxon>Dothideomycetes incertae sedis</taxon>
        <taxon>Botryosphaeriales</taxon>
        <taxon>Botryosphaeriaceae</taxon>
        <taxon>Neofusicoccum</taxon>
    </lineage>
</organism>
<comment type="caution">
    <text evidence="1">The sequence shown here is derived from an EMBL/GenBank/DDBJ whole genome shotgun (WGS) entry which is preliminary data.</text>
</comment>
<protein>
    <submittedName>
        <fullName evidence="1">Uncharacterized protein</fullName>
    </submittedName>
</protein>
<dbReference type="Proteomes" id="UP001165186">
    <property type="component" value="Unassembled WGS sequence"/>
</dbReference>
<name>A0ACB5SD11_9PEZI</name>